<keyword evidence="4" id="KW-0560">Oxidoreductase</keyword>
<accession>A0A1I8EG86</accession>
<evidence type="ECO:0000313" key="8">
    <source>
        <dbReference type="WBParaSite" id="maker-PairedContig_1909-snap-gene-1.24-mRNA-1"/>
    </source>
</evidence>
<dbReference type="STRING" id="6293.A0A1I8EG86"/>
<dbReference type="Pfam" id="PF07156">
    <property type="entry name" value="Prenylcys_lyase"/>
    <property type="match status" value="2"/>
</dbReference>
<feature type="domain" description="Prenylcysteine lyase" evidence="7">
    <location>
        <begin position="92"/>
        <end position="176"/>
    </location>
</feature>
<dbReference type="GO" id="GO:0001735">
    <property type="term" value="F:prenylcysteine oxidase activity"/>
    <property type="evidence" value="ECO:0007669"/>
    <property type="project" value="InterPro"/>
</dbReference>
<evidence type="ECO:0000256" key="2">
    <source>
        <dbReference type="ARBA" id="ARBA00022630"/>
    </source>
</evidence>
<protein>
    <recommendedName>
        <fullName evidence="7">Prenylcysteine lyase domain-containing protein</fullName>
    </recommendedName>
</protein>
<evidence type="ECO:0000256" key="6">
    <source>
        <dbReference type="SAM" id="SignalP"/>
    </source>
</evidence>
<feature type="signal peptide" evidence="6">
    <location>
        <begin position="1"/>
        <end position="20"/>
    </location>
</feature>
<feature type="domain" description="Prenylcysteine lyase" evidence="7">
    <location>
        <begin position="186"/>
        <end position="350"/>
    </location>
</feature>
<dbReference type="AlphaFoldDB" id="A0A1I8EG86"/>
<evidence type="ECO:0000256" key="3">
    <source>
        <dbReference type="ARBA" id="ARBA00022827"/>
    </source>
</evidence>
<evidence type="ECO:0000256" key="5">
    <source>
        <dbReference type="ARBA" id="ARBA00023180"/>
    </source>
</evidence>
<name>A0A1I8EG86_WUCBA</name>
<feature type="chain" id="PRO_5009318154" description="Prenylcysteine lyase domain-containing protein" evidence="6">
    <location>
        <begin position="21"/>
        <end position="364"/>
    </location>
</feature>
<evidence type="ECO:0000256" key="4">
    <source>
        <dbReference type="ARBA" id="ARBA00023002"/>
    </source>
</evidence>
<keyword evidence="5" id="KW-0325">Glycoprotein</keyword>
<dbReference type="PANTHER" id="PTHR15944">
    <property type="entry name" value="FARNESYLCYSTEINE LYASE"/>
    <property type="match status" value="1"/>
</dbReference>
<evidence type="ECO:0000256" key="1">
    <source>
        <dbReference type="ARBA" id="ARBA00001974"/>
    </source>
</evidence>
<dbReference type="WBParaSite" id="maker-PairedContig_1909-snap-gene-1.24-mRNA-1">
    <property type="protein sequence ID" value="maker-PairedContig_1909-snap-gene-1.24-mRNA-1"/>
    <property type="gene ID" value="maker-PairedContig_1909-snap-gene-1.24"/>
</dbReference>
<evidence type="ECO:0000259" key="7">
    <source>
        <dbReference type="Pfam" id="PF07156"/>
    </source>
</evidence>
<dbReference type="InterPro" id="IPR017046">
    <property type="entry name" value="Prenylcysteine_Oxase1"/>
</dbReference>
<dbReference type="GO" id="GO:0030327">
    <property type="term" value="P:prenylated protein catabolic process"/>
    <property type="evidence" value="ECO:0007669"/>
    <property type="project" value="TreeGrafter"/>
</dbReference>
<dbReference type="InterPro" id="IPR010795">
    <property type="entry name" value="Prenylcys_lyase"/>
</dbReference>
<proteinExistence type="predicted"/>
<dbReference type="PANTHER" id="PTHR15944:SF0">
    <property type="entry name" value="PRENYLCYSTEINE LYASE DOMAIN-CONTAINING PROTEIN"/>
    <property type="match status" value="1"/>
</dbReference>
<keyword evidence="3" id="KW-0274">FAD</keyword>
<comment type="cofactor">
    <cofactor evidence="1">
        <name>FAD</name>
        <dbReference type="ChEBI" id="CHEBI:57692"/>
    </cofactor>
</comment>
<keyword evidence="6" id="KW-0732">Signal</keyword>
<keyword evidence="2" id="KW-0285">Flavoprotein</keyword>
<dbReference type="GO" id="GO:0030328">
    <property type="term" value="P:prenylcysteine catabolic process"/>
    <property type="evidence" value="ECO:0007669"/>
    <property type="project" value="InterPro"/>
</dbReference>
<organism evidence="8">
    <name type="scientific">Wuchereria bancrofti</name>
    <dbReference type="NCBI Taxonomy" id="6293"/>
    <lineage>
        <taxon>Eukaryota</taxon>
        <taxon>Metazoa</taxon>
        <taxon>Ecdysozoa</taxon>
        <taxon>Nematoda</taxon>
        <taxon>Chromadorea</taxon>
        <taxon>Rhabditida</taxon>
        <taxon>Spirurina</taxon>
        <taxon>Spiruromorpha</taxon>
        <taxon>Filarioidea</taxon>
        <taxon>Onchocercidae</taxon>
        <taxon>Wuchereria</taxon>
    </lineage>
</organism>
<sequence length="364" mass="41253">DYQWRHWRCIFCIFLRTLAPLDTNIEIHLFNQGIIGGRLTTIQMPYSDQIRTFEAGGSILHPANLYFKNWMEKLGKHIEWSEICLSGKFMGRSFDNVDAMVMVMSSHLAKLINNTIKEYLADSGYHDPFSLEFTNAALNCNYGQSVKEIRVFVGFVGLAGSVSGLYSVNGSNKLILVKEERGILKSNLIISVQNCKLEDQRGKFKQITATFVEGTLRAKHWLLSENDILTVVIACNNRQISPVDDYEGSEFSPKTGSNKIWKIFSSKNLTQSCRFTLVKSKMLEGLSKSLSFDCSVSFLAYPEYKEYPADRPKFRIAKNICFVNAVEWLASTAEMSAIGSRNCVNMLLRDFGLIDVNKTTKMEL</sequence>
<reference evidence="8" key="1">
    <citation type="submission" date="2016-11" db="UniProtKB">
        <authorList>
            <consortium name="WormBaseParasite"/>
        </authorList>
    </citation>
    <scope>IDENTIFICATION</scope>
    <source>
        <strain evidence="8">pt0022</strain>
    </source>
</reference>